<keyword evidence="1" id="KW-0812">Transmembrane</keyword>
<sequence>MAASGAAADKSWAHFWRREGQNRQHSGHWRHRCCCCIVVVVVVIISVAISVADVSGVTVVGDGVVFRLQVIPPGRTSGYQTIPSHLLPGGKGNRPVGIKQLNAGQVEVPEVVPANIFVTASL</sequence>
<gene>
    <name evidence="2" type="ORF">B0J13DRAFT_532656</name>
</gene>
<reference evidence="2" key="1">
    <citation type="journal article" date="2021" name="Nat. Commun.">
        <title>Genetic determinants of endophytism in the Arabidopsis root mycobiome.</title>
        <authorList>
            <person name="Mesny F."/>
            <person name="Miyauchi S."/>
            <person name="Thiergart T."/>
            <person name="Pickel B."/>
            <person name="Atanasova L."/>
            <person name="Karlsson M."/>
            <person name="Huettel B."/>
            <person name="Barry K.W."/>
            <person name="Haridas S."/>
            <person name="Chen C."/>
            <person name="Bauer D."/>
            <person name="Andreopoulos W."/>
            <person name="Pangilinan J."/>
            <person name="LaButti K."/>
            <person name="Riley R."/>
            <person name="Lipzen A."/>
            <person name="Clum A."/>
            <person name="Drula E."/>
            <person name="Henrissat B."/>
            <person name="Kohler A."/>
            <person name="Grigoriev I.V."/>
            <person name="Martin F.M."/>
            <person name="Hacquard S."/>
        </authorList>
    </citation>
    <scope>NUCLEOTIDE SEQUENCE</scope>
    <source>
        <strain evidence="2">MPI-CAGE-AT-0021</strain>
    </source>
</reference>
<dbReference type="AlphaFoldDB" id="A0A9P9IEB8"/>
<proteinExistence type="predicted"/>
<keyword evidence="1" id="KW-1133">Transmembrane helix</keyword>
<name>A0A9P9IEB8_9HYPO</name>
<dbReference type="EMBL" id="JAGMUU010000031">
    <property type="protein sequence ID" value="KAH7118578.1"/>
    <property type="molecule type" value="Genomic_DNA"/>
</dbReference>
<keyword evidence="3" id="KW-1185">Reference proteome</keyword>
<organism evidence="2 3">
    <name type="scientific">Dactylonectria estremocensis</name>
    <dbReference type="NCBI Taxonomy" id="1079267"/>
    <lineage>
        <taxon>Eukaryota</taxon>
        <taxon>Fungi</taxon>
        <taxon>Dikarya</taxon>
        <taxon>Ascomycota</taxon>
        <taxon>Pezizomycotina</taxon>
        <taxon>Sordariomycetes</taxon>
        <taxon>Hypocreomycetidae</taxon>
        <taxon>Hypocreales</taxon>
        <taxon>Nectriaceae</taxon>
        <taxon>Dactylonectria</taxon>
    </lineage>
</organism>
<accession>A0A9P9IEB8</accession>
<comment type="caution">
    <text evidence="2">The sequence shown here is derived from an EMBL/GenBank/DDBJ whole genome shotgun (WGS) entry which is preliminary data.</text>
</comment>
<feature type="transmembrane region" description="Helical" evidence="1">
    <location>
        <begin position="33"/>
        <end position="52"/>
    </location>
</feature>
<evidence type="ECO:0000256" key="1">
    <source>
        <dbReference type="SAM" id="Phobius"/>
    </source>
</evidence>
<protein>
    <submittedName>
        <fullName evidence="2">Uncharacterized protein</fullName>
    </submittedName>
</protein>
<keyword evidence="1" id="KW-0472">Membrane</keyword>
<evidence type="ECO:0000313" key="2">
    <source>
        <dbReference type="EMBL" id="KAH7118578.1"/>
    </source>
</evidence>
<dbReference type="Proteomes" id="UP000717696">
    <property type="component" value="Unassembled WGS sequence"/>
</dbReference>
<evidence type="ECO:0000313" key="3">
    <source>
        <dbReference type="Proteomes" id="UP000717696"/>
    </source>
</evidence>